<evidence type="ECO:0000313" key="5">
    <source>
        <dbReference type="EMBL" id="KIK24637.1"/>
    </source>
</evidence>
<dbReference type="InterPro" id="IPR001806">
    <property type="entry name" value="Small_GTPase"/>
</dbReference>
<evidence type="ECO:0000256" key="4">
    <source>
        <dbReference type="ARBA" id="ARBA00046278"/>
    </source>
</evidence>
<dbReference type="GO" id="GO:0005525">
    <property type="term" value="F:GTP binding"/>
    <property type="evidence" value="ECO:0007669"/>
    <property type="project" value="UniProtKB-KW"/>
</dbReference>
<dbReference type="Pfam" id="PF00071">
    <property type="entry name" value="Ras"/>
    <property type="match status" value="1"/>
</dbReference>
<dbReference type="GO" id="GO:0003924">
    <property type="term" value="F:GTPase activity"/>
    <property type="evidence" value="ECO:0007669"/>
    <property type="project" value="InterPro"/>
</dbReference>
<dbReference type="SUPFAM" id="SSF52540">
    <property type="entry name" value="P-loop containing nucleoside triphosphate hydrolases"/>
    <property type="match status" value="1"/>
</dbReference>
<evidence type="ECO:0000313" key="6">
    <source>
        <dbReference type="Proteomes" id="UP000054018"/>
    </source>
</evidence>
<keyword evidence="3" id="KW-0342">GTP-binding</keyword>
<dbReference type="Gene3D" id="3.40.50.300">
    <property type="entry name" value="P-loop containing nucleotide triphosphate hydrolases"/>
    <property type="match status" value="1"/>
</dbReference>
<dbReference type="PANTHER" id="PTHR47980">
    <property type="entry name" value="LD44762P"/>
    <property type="match status" value="1"/>
</dbReference>
<comment type="subcellular location">
    <subcellularLocation>
        <location evidence="4">Endomembrane system</location>
        <topology evidence="4">Lipid-anchor</topology>
        <orientation evidence="4">Cytoplasmic side</orientation>
    </subcellularLocation>
</comment>
<evidence type="ECO:0000256" key="2">
    <source>
        <dbReference type="ARBA" id="ARBA00022741"/>
    </source>
</evidence>
<dbReference type="PROSITE" id="PS51421">
    <property type="entry name" value="RAS"/>
    <property type="match status" value="1"/>
</dbReference>
<evidence type="ECO:0000256" key="1">
    <source>
        <dbReference type="ARBA" id="ARBA00006270"/>
    </source>
</evidence>
<dbReference type="OrthoDB" id="9989112at2759"/>
<dbReference type="Proteomes" id="UP000054018">
    <property type="component" value="Unassembled WGS sequence"/>
</dbReference>
<accession>A0A0C9ZQQ3</accession>
<dbReference type="GO" id="GO:0012505">
    <property type="term" value="C:endomembrane system"/>
    <property type="evidence" value="ECO:0007669"/>
    <property type="project" value="UniProtKB-SubCell"/>
</dbReference>
<dbReference type="PROSITE" id="PS51419">
    <property type="entry name" value="RAB"/>
    <property type="match status" value="1"/>
</dbReference>
<dbReference type="HOGENOM" id="CLU_041217_10_7_1"/>
<dbReference type="SMART" id="SM00175">
    <property type="entry name" value="RAB"/>
    <property type="match status" value="1"/>
</dbReference>
<dbReference type="SMART" id="SM00173">
    <property type="entry name" value="RAS"/>
    <property type="match status" value="1"/>
</dbReference>
<comment type="similarity">
    <text evidence="1">Belongs to the small GTPase superfamily. Rab family.</text>
</comment>
<gene>
    <name evidence="5" type="ORF">PISMIDRAFT_397367</name>
</gene>
<dbReference type="AlphaFoldDB" id="A0A0C9ZQQ3"/>
<reference evidence="5 6" key="1">
    <citation type="submission" date="2014-04" db="EMBL/GenBank/DDBJ databases">
        <authorList>
            <consortium name="DOE Joint Genome Institute"/>
            <person name="Kuo A."/>
            <person name="Kohler A."/>
            <person name="Costa M.D."/>
            <person name="Nagy L.G."/>
            <person name="Floudas D."/>
            <person name="Copeland A."/>
            <person name="Barry K.W."/>
            <person name="Cichocki N."/>
            <person name="Veneault-Fourrey C."/>
            <person name="LaButti K."/>
            <person name="Lindquist E.A."/>
            <person name="Lipzen A."/>
            <person name="Lundell T."/>
            <person name="Morin E."/>
            <person name="Murat C."/>
            <person name="Sun H."/>
            <person name="Tunlid A."/>
            <person name="Henrissat B."/>
            <person name="Grigoriev I.V."/>
            <person name="Hibbett D.S."/>
            <person name="Martin F."/>
            <person name="Nordberg H.P."/>
            <person name="Cantor M.N."/>
            <person name="Hua S.X."/>
        </authorList>
    </citation>
    <scope>NUCLEOTIDE SEQUENCE [LARGE SCALE GENOMIC DNA]</scope>
    <source>
        <strain evidence="5 6">441</strain>
    </source>
</reference>
<dbReference type="CDD" id="cd00154">
    <property type="entry name" value="Rab"/>
    <property type="match status" value="1"/>
</dbReference>
<name>A0A0C9ZQQ3_9AGAM</name>
<dbReference type="STRING" id="765257.A0A0C9ZQQ3"/>
<proteinExistence type="inferred from homology"/>
<evidence type="ECO:0000256" key="3">
    <source>
        <dbReference type="ARBA" id="ARBA00023134"/>
    </source>
</evidence>
<reference evidence="6" key="2">
    <citation type="submission" date="2015-01" db="EMBL/GenBank/DDBJ databases">
        <title>Evolutionary Origins and Diversification of the Mycorrhizal Mutualists.</title>
        <authorList>
            <consortium name="DOE Joint Genome Institute"/>
            <consortium name="Mycorrhizal Genomics Consortium"/>
            <person name="Kohler A."/>
            <person name="Kuo A."/>
            <person name="Nagy L.G."/>
            <person name="Floudas D."/>
            <person name="Copeland A."/>
            <person name="Barry K.W."/>
            <person name="Cichocki N."/>
            <person name="Veneault-Fourrey C."/>
            <person name="LaButti K."/>
            <person name="Lindquist E.A."/>
            <person name="Lipzen A."/>
            <person name="Lundell T."/>
            <person name="Morin E."/>
            <person name="Murat C."/>
            <person name="Riley R."/>
            <person name="Ohm R."/>
            <person name="Sun H."/>
            <person name="Tunlid A."/>
            <person name="Henrissat B."/>
            <person name="Grigoriev I.V."/>
            <person name="Hibbett D.S."/>
            <person name="Martin F."/>
        </authorList>
    </citation>
    <scope>NUCLEOTIDE SEQUENCE [LARGE SCALE GENOMIC DNA]</scope>
    <source>
        <strain evidence="6">441</strain>
    </source>
</reference>
<sequence length="174" mass="19204">MQQDTAGMEKFQSITPSLCRGAQGVILAYDITDATSFYALSGWLSEIDCHIPSSVPKPIVGNELDQEHSRRVSTSEGQMFASYSRALFREGGTKTSLSVMQVFEDLVKNILNTEARNKSINASSRWSHDETVKLWAKEQPQTNVAGGVNTVVGRYMINFSWGDLGEELNHDGLA</sequence>
<dbReference type="InterPro" id="IPR027417">
    <property type="entry name" value="P-loop_NTPase"/>
</dbReference>
<keyword evidence="2" id="KW-0547">Nucleotide-binding</keyword>
<organism evidence="5 6">
    <name type="scientific">Pisolithus microcarpus 441</name>
    <dbReference type="NCBI Taxonomy" id="765257"/>
    <lineage>
        <taxon>Eukaryota</taxon>
        <taxon>Fungi</taxon>
        <taxon>Dikarya</taxon>
        <taxon>Basidiomycota</taxon>
        <taxon>Agaricomycotina</taxon>
        <taxon>Agaricomycetes</taxon>
        <taxon>Agaricomycetidae</taxon>
        <taxon>Boletales</taxon>
        <taxon>Sclerodermatineae</taxon>
        <taxon>Pisolithaceae</taxon>
        <taxon>Pisolithus</taxon>
    </lineage>
</organism>
<protein>
    <submittedName>
        <fullName evidence="5">Unplaced genomic scaffold scaffold_30, whole genome shotgun sequence</fullName>
    </submittedName>
</protein>
<dbReference type="EMBL" id="KN833714">
    <property type="protein sequence ID" value="KIK24637.1"/>
    <property type="molecule type" value="Genomic_DNA"/>
</dbReference>
<dbReference type="InterPro" id="IPR050305">
    <property type="entry name" value="Small_GTPase_Rab"/>
</dbReference>
<keyword evidence="6" id="KW-1185">Reference proteome</keyword>